<dbReference type="OrthoDB" id="1109560at2759"/>
<feature type="domain" description="HAT C-terminal dimerisation" evidence="2">
    <location>
        <begin position="149"/>
        <end position="232"/>
    </location>
</feature>
<evidence type="ECO:0008006" key="6">
    <source>
        <dbReference type="Google" id="ProtNLM"/>
    </source>
</evidence>
<reference evidence="4" key="1">
    <citation type="submission" date="2020-01" db="EMBL/GenBank/DDBJ databases">
        <authorList>
            <person name="Mishra B."/>
        </authorList>
    </citation>
    <scope>NUCLEOTIDE SEQUENCE [LARGE SCALE GENOMIC DNA]</scope>
</reference>
<dbReference type="GO" id="GO:0046983">
    <property type="term" value="F:protein dimerization activity"/>
    <property type="evidence" value="ECO:0007669"/>
    <property type="project" value="InterPro"/>
</dbReference>
<name>A0A6D2HTY7_9BRAS</name>
<keyword evidence="5" id="KW-1185">Reference proteome</keyword>
<organism evidence="4 5">
    <name type="scientific">Microthlaspi erraticum</name>
    <dbReference type="NCBI Taxonomy" id="1685480"/>
    <lineage>
        <taxon>Eukaryota</taxon>
        <taxon>Viridiplantae</taxon>
        <taxon>Streptophyta</taxon>
        <taxon>Embryophyta</taxon>
        <taxon>Tracheophyta</taxon>
        <taxon>Spermatophyta</taxon>
        <taxon>Magnoliopsida</taxon>
        <taxon>eudicotyledons</taxon>
        <taxon>Gunneridae</taxon>
        <taxon>Pentapetalae</taxon>
        <taxon>rosids</taxon>
        <taxon>malvids</taxon>
        <taxon>Brassicales</taxon>
        <taxon>Brassicaceae</taxon>
        <taxon>Coluteocarpeae</taxon>
        <taxon>Microthlaspi</taxon>
    </lineage>
</organism>
<dbReference type="InterPro" id="IPR012337">
    <property type="entry name" value="RNaseH-like_sf"/>
</dbReference>
<feature type="region of interest" description="Disordered" evidence="1">
    <location>
        <begin position="243"/>
        <end position="266"/>
    </location>
</feature>
<sequence length="266" mass="30517">MSGSKYPTSNVYFTQVWRIEMLLQKYADDDDAAIREMVGRMQGKFNKYWEDYSVILAMGAVLDPRLKVEMIEKAYEAADPTTSWLKIDELKENLKMLYKDYQTRNRASSCGVSATPTPHDIVTESPLEHDFDDVKRSLDFGVGNTKTHLDIYLDEPRLARSAFPDLDILGYWKENQHRLGCLTEMARDLLTIPITTVASESAFSIGARILTPYRNRLLPKNVQALLCTRNWLRGYEDYEEIIEDDNEATSSRTEVSTSENPRGPRP</sequence>
<feature type="compositionally biased region" description="Polar residues" evidence="1">
    <location>
        <begin position="248"/>
        <end position="260"/>
    </location>
</feature>
<dbReference type="GO" id="GO:0003677">
    <property type="term" value="F:DNA binding"/>
    <property type="evidence" value="ECO:0007669"/>
    <property type="project" value="InterPro"/>
</dbReference>
<evidence type="ECO:0000259" key="2">
    <source>
        <dbReference type="Pfam" id="PF05699"/>
    </source>
</evidence>
<evidence type="ECO:0000313" key="5">
    <source>
        <dbReference type="Proteomes" id="UP000467841"/>
    </source>
</evidence>
<protein>
    <recommendedName>
        <fullName evidence="6">HAT C-terminal dimerisation domain-containing protein</fullName>
    </recommendedName>
</protein>
<evidence type="ECO:0000313" key="4">
    <source>
        <dbReference type="EMBL" id="CAA7017414.1"/>
    </source>
</evidence>
<dbReference type="Pfam" id="PF14372">
    <property type="entry name" value="hAT-like_RNase-H"/>
    <property type="match status" value="1"/>
</dbReference>
<dbReference type="Pfam" id="PF05699">
    <property type="entry name" value="Dimer_Tnp_hAT"/>
    <property type="match status" value="1"/>
</dbReference>
<accession>A0A6D2HTY7</accession>
<gene>
    <name evidence="4" type="ORF">MERR_LOCUS4649</name>
</gene>
<dbReference type="SUPFAM" id="SSF53098">
    <property type="entry name" value="Ribonuclease H-like"/>
    <property type="match status" value="1"/>
</dbReference>
<dbReference type="PANTHER" id="PTHR23272:SF166">
    <property type="entry name" value="ZINC FINGER BED DOMAIN-CONTAINING PROTEIN RICESLEEPER 2-LIKE ISOFORM X1"/>
    <property type="match status" value="1"/>
</dbReference>
<feature type="domain" description="hAT-like transposase RNase-H fold" evidence="3">
    <location>
        <begin position="2"/>
        <end position="101"/>
    </location>
</feature>
<dbReference type="InterPro" id="IPR025525">
    <property type="entry name" value="hAT-like_transposase_RNase-H"/>
</dbReference>
<evidence type="ECO:0000259" key="3">
    <source>
        <dbReference type="Pfam" id="PF14372"/>
    </source>
</evidence>
<dbReference type="EMBL" id="CACVBM020000329">
    <property type="protein sequence ID" value="CAA7017414.1"/>
    <property type="molecule type" value="Genomic_DNA"/>
</dbReference>
<proteinExistence type="predicted"/>
<comment type="caution">
    <text evidence="4">The sequence shown here is derived from an EMBL/GenBank/DDBJ whole genome shotgun (WGS) entry which is preliminary data.</text>
</comment>
<evidence type="ECO:0000256" key="1">
    <source>
        <dbReference type="SAM" id="MobiDB-lite"/>
    </source>
</evidence>
<dbReference type="AlphaFoldDB" id="A0A6D2HTY7"/>
<dbReference type="Proteomes" id="UP000467841">
    <property type="component" value="Unassembled WGS sequence"/>
</dbReference>
<dbReference type="InterPro" id="IPR008906">
    <property type="entry name" value="HATC_C_dom"/>
</dbReference>
<dbReference type="PANTHER" id="PTHR23272">
    <property type="entry name" value="BED FINGER-RELATED"/>
    <property type="match status" value="1"/>
</dbReference>